<reference evidence="2 3" key="1">
    <citation type="journal article" date="2019" name="Int. J. Syst. Evol. Microbiol.">
        <title>The Global Catalogue of Microorganisms (GCM) 10K type strain sequencing project: providing services to taxonomists for standard genome sequencing and annotation.</title>
        <authorList>
            <consortium name="The Broad Institute Genomics Platform"/>
            <consortium name="The Broad Institute Genome Sequencing Center for Infectious Disease"/>
            <person name="Wu L."/>
            <person name="Ma J."/>
        </authorList>
    </citation>
    <scope>NUCLEOTIDE SEQUENCE [LARGE SCALE GENOMIC DNA]</scope>
    <source>
        <strain evidence="2 3">DT92</strain>
    </source>
</reference>
<name>A0ABD5XU58_9EURY</name>
<dbReference type="SUPFAM" id="SSF116726">
    <property type="entry name" value="TrkA C-terminal domain-like"/>
    <property type="match status" value="1"/>
</dbReference>
<sequence>MRSRTGASILAIRRGDDLLSNPDPDTAIRAGDTLVVVGTEEAYDALDRLLAG</sequence>
<accession>A0ABD5XU58</accession>
<evidence type="ECO:0000313" key="3">
    <source>
        <dbReference type="Proteomes" id="UP001596368"/>
    </source>
</evidence>
<keyword evidence="3" id="KW-1185">Reference proteome</keyword>
<comment type="caution">
    <text evidence="2">The sequence shown here is derived from an EMBL/GenBank/DDBJ whole genome shotgun (WGS) entry which is preliminary data.</text>
</comment>
<dbReference type="AlphaFoldDB" id="A0ABD5XU58"/>
<dbReference type="Pfam" id="PF02080">
    <property type="entry name" value="TrkA_C"/>
    <property type="match status" value="1"/>
</dbReference>
<feature type="domain" description="RCK C-terminal" evidence="1">
    <location>
        <begin position="1"/>
        <end position="52"/>
    </location>
</feature>
<dbReference type="Gene3D" id="3.30.70.1450">
    <property type="entry name" value="Regulator of K+ conductance, C-terminal domain"/>
    <property type="match status" value="1"/>
</dbReference>
<evidence type="ECO:0000313" key="2">
    <source>
        <dbReference type="EMBL" id="MFC7137164.1"/>
    </source>
</evidence>
<evidence type="ECO:0000259" key="1">
    <source>
        <dbReference type="PROSITE" id="PS51202"/>
    </source>
</evidence>
<protein>
    <submittedName>
        <fullName evidence="2">Cation:proton antiporter regulatory subunit</fullName>
    </submittedName>
</protein>
<dbReference type="InterPro" id="IPR006037">
    <property type="entry name" value="RCK_C"/>
</dbReference>
<gene>
    <name evidence="2" type="ORF">ACFQRB_13345</name>
</gene>
<dbReference type="PROSITE" id="PS51202">
    <property type="entry name" value="RCK_C"/>
    <property type="match status" value="1"/>
</dbReference>
<organism evidence="2 3">
    <name type="scientific">Halobaculum litoreum</name>
    <dbReference type="NCBI Taxonomy" id="3031998"/>
    <lineage>
        <taxon>Archaea</taxon>
        <taxon>Methanobacteriati</taxon>
        <taxon>Methanobacteriota</taxon>
        <taxon>Stenosarchaea group</taxon>
        <taxon>Halobacteria</taxon>
        <taxon>Halobacteriales</taxon>
        <taxon>Haloferacaceae</taxon>
        <taxon>Halobaculum</taxon>
    </lineage>
</organism>
<dbReference type="EMBL" id="JBHSZG010000001">
    <property type="protein sequence ID" value="MFC7137164.1"/>
    <property type="molecule type" value="Genomic_DNA"/>
</dbReference>
<proteinExistence type="predicted"/>
<dbReference type="Proteomes" id="UP001596368">
    <property type="component" value="Unassembled WGS sequence"/>
</dbReference>
<dbReference type="InterPro" id="IPR036721">
    <property type="entry name" value="RCK_C_sf"/>
</dbReference>